<proteinExistence type="predicted"/>
<evidence type="ECO:0000256" key="1">
    <source>
        <dbReference type="ARBA" id="ARBA00023015"/>
    </source>
</evidence>
<feature type="domain" description="HTH iclR-type" evidence="6">
    <location>
        <begin position="6"/>
        <end position="67"/>
    </location>
</feature>
<dbReference type="GO" id="GO:0003700">
    <property type="term" value="F:DNA-binding transcription factor activity"/>
    <property type="evidence" value="ECO:0007669"/>
    <property type="project" value="TreeGrafter"/>
</dbReference>
<dbReference type="InterPro" id="IPR036390">
    <property type="entry name" value="WH_DNA-bd_sf"/>
</dbReference>
<keyword evidence="9" id="KW-1185">Reference proteome</keyword>
<dbReference type="STRING" id="36842.SAMN02194393_04515"/>
<evidence type="ECO:0000259" key="6">
    <source>
        <dbReference type="PROSITE" id="PS51077"/>
    </source>
</evidence>
<evidence type="ECO:0000256" key="5">
    <source>
        <dbReference type="ARBA" id="ARBA00070406"/>
    </source>
</evidence>
<evidence type="ECO:0000259" key="7">
    <source>
        <dbReference type="PROSITE" id="PS51078"/>
    </source>
</evidence>
<dbReference type="AlphaFoldDB" id="A0A1T5MEK9"/>
<dbReference type="RefSeq" id="WP_079494889.1">
    <property type="nucleotide sequence ID" value="NZ_FUZT01000014.1"/>
</dbReference>
<dbReference type="EMBL" id="FUZT01000014">
    <property type="protein sequence ID" value="SKC86319.1"/>
    <property type="molecule type" value="Genomic_DNA"/>
</dbReference>
<organism evidence="8 9">
    <name type="scientific">Maledivibacter halophilus</name>
    <dbReference type="NCBI Taxonomy" id="36842"/>
    <lineage>
        <taxon>Bacteria</taxon>
        <taxon>Bacillati</taxon>
        <taxon>Bacillota</taxon>
        <taxon>Clostridia</taxon>
        <taxon>Peptostreptococcales</taxon>
        <taxon>Caminicellaceae</taxon>
        <taxon>Maledivibacter</taxon>
    </lineage>
</organism>
<dbReference type="PANTHER" id="PTHR30136">
    <property type="entry name" value="HELIX-TURN-HELIX TRANSCRIPTIONAL REGULATOR, ICLR FAMILY"/>
    <property type="match status" value="1"/>
</dbReference>
<dbReference type="GO" id="GO:0003677">
    <property type="term" value="F:DNA binding"/>
    <property type="evidence" value="ECO:0007669"/>
    <property type="project" value="UniProtKB-KW"/>
</dbReference>
<dbReference type="SMART" id="SM00346">
    <property type="entry name" value="HTH_ICLR"/>
    <property type="match status" value="1"/>
</dbReference>
<dbReference type="Pfam" id="PF01614">
    <property type="entry name" value="IclR_C"/>
    <property type="match status" value="1"/>
</dbReference>
<dbReference type="PROSITE" id="PS51077">
    <property type="entry name" value="HTH_ICLR"/>
    <property type="match status" value="1"/>
</dbReference>
<dbReference type="Pfam" id="PF09339">
    <property type="entry name" value="HTH_IclR"/>
    <property type="match status" value="1"/>
</dbReference>
<evidence type="ECO:0000256" key="2">
    <source>
        <dbReference type="ARBA" id="ARBA00023125"/>
    </source>
</evidence>
<dbReference type="OrthoDB" id="9791752at2"/>
<keyword evidence="3" id="KW-0804">Transcription</keyword>
<dbReference type="GO" id="GO:0045892">
    <property type="term" value="P:negative regulation of DNA-templated transcription"/>
    <property type="evidence" value="ECO:0007669"/>
    <property type="project" value="TreeGrafter"/>
</dbReference>
<evidence type="ECO:0000256" key="4">
    <source>
        <dbReference type="ARBA" id="ARBA00058938"/>
    </source>
</evidence>
<dbReference type="PROSITE" id="PS51078">
    <property type="entry name" value="ICLR_ED"/>
    <property type="match status" value="1"/>
</dbReference>
<name>A0A1T5MEK9_9FIRM</name>
<dbReference type="SUPFAM" id="SSF55781">
    <property type="entry name" value="GAF domain-like"/>
    <property type="match status" value="1"/>
</dbReference>
<gene>
    <name evidence="8" type="ORF">SAMN02194393_04515</name>
</gene>
<dbReference type="InterPro" id="IPR050707">
    <property type="entry name" value="HTH_MetabolicPath_Reg"/>
</dbReference>
<comment type="function">
    <text evidence="4">May be an activator protein for the gylABX operon.</text>
</comment>
<dbReference type="InterPro" id="IPR014757">
    <property type="entry name" value="Tscrpt_reg_IclR_C"/>
</dbReference>
<evidence type="ECO:0000256" key="3">
    <source>
        <dbReference type="ARBA" id="ARBA00023163"/>
    </source>
</evidence>
<dbReference type="Gene3D" id="1.10.10.10">
    <property type="entry name" value="Winged helix-like DNA-binding domain superfamily/Winged helix DNA-binding domain"/>
    <property type="match status" value="1"/>
</dbReference>
<protein>
    <recommendedName>
        <fullName evidence="5">Glycerol operon regulatory protein</fullName>
    </recommendedName>
</protein>
<sequence length="255" mass="29181">MKSDIVQSVDRAFDILEALRDEDEIGLIALSKKVNLNKSTVHRLLNTLIYRGYVNQNSENNKYKLSFKFLEIGNSCLNSLDIVSIAKPHIKKLSDKTNEVVHLVLIEKSEIVYIDKIESHNTIRMHSYIGKRIPIYCTAVGKAYMAHLKDNEFLSLWNNIENNLNKLTENTITSKEKMIKELDDIRNNGFAVDNEENEKGVICVAAPIFNYDKSIKYAISISTPKMRINKEKIKCFGKLVNETTKAISKDLGYVY</sequence>
<evidence type="ECO:0000313" key="9">
    <source>
        <dbReference type="Proteomes" id="UP000190285"/>
    </source>
</evidence>
<feature type="domain" description="IclR-ED" evidence="7">
    <location>
        <begin position="68"/>
        <end position="253"/>
    </location>
</feature>
<reference evidence="8 9" key="1">
    <citation type="submission" date="2017-02" db="EMBL/GenBank/DDBJ databases">
        <authorList>
            <person name="Peterson S.W."/>
        </authorList>
    </citation>
    <scope>NUCLEOTIDE SEQUENCE [LARGE SCALE GENOMIC DNA]</scope>
    <source>
        <strain evidence="8 9">M1</strain>
    </source>
</reference>
<dbReference type="Proteomes" id="UP000190285">
    <property type="component" value="Unassembled WGS sequence"/>
</dbReference>
<accession>A0A1T5MEK9</accession>
<keyword evidence="1" id="KW-0805">Transcription regulation</keyword>
<evidence type="ECO:0000313" key="8">
    <source>
        <dbReference type="EMBL" id="SKC86319.1"/>
    </source>
</evidence>
<dbReference type="PANTHER" id="PTHR30136:SF24">
    <property type="entry name" value="HTH-TYPE TRANSCRIPTIONAL REPRESSOR ALLR"/>
    <property type="match status" value="1"/>
</dbReference>
<dbReference type="InterPro" id="IPR036388">
    <property type="entry name" value="WH-like_DNA-bd_sf"/>
</dbReference>
<keyword evidence="2" id="KW-0238">DNA-binding</keyword>
<dbReference type="SUPFAM" id="SSF46785">
    <property type="entry name" value="Winged helix' DNA-binding domain"/>
    <property type="match status" value="1"/>
</dbReference>
<dbReference type="InterPro" id="IPR005471">
    <property type="entry name" value="Tscrpt_reg_IclR_N"/>
</dbReference>
<dbReference type="InterPro" id="IPR029016">
    <property type="entry name" value="GAF-like_dom_sf"/>
</dbReference>
<dbReference type="FunFam" id="1.10.10.10:FF:000056">
    <property type="entry name" value="IclR family transcriptional regulator"/>
    <property type="match status" value="1"/>
</dbReference>
<dbReference type="Gene3D" id="3.30.450.40">
    <property type="match status" value="1"/>
</dbReference>